<reference evidence="7" key="1">
    <citation type="submission" date="2015-09" db="EMBL/GenBank/DDBJ databases">
        <title>Scylla olivacea transcriptome.</title>
        <authorList>
            <person name="Ikhwanuddin M."/>
        </authorList>
    </citation>
    <scope>NUCLEOTIDE SEQUENCE</scope>
</reference>
<dbReference type="PIRSF" id="PIRSF005859">
    <property type="entry name" value="PBR"/>
    <property type="match status" value="1"/>
</dbReference>
<dbReference type="FunFam" id="1.20.1260.100:FF:000001">
    <property type="entry name" value="translocator protein 2"/>
    <property type="match status" value="1"/>
</dbReference>
<evidence type="ECO:0000256" key="3">
    <source>
        <dbReference type="ARBA" id="ARBA00022692"/>
    </source>
</evidence>
<comment type="similarity">
    <text evidence="2">Belongs to the TspO/BZRP family.</text>
</comment>
<keyword evidence="4 6" id="KW-1133">Transmembrane helix</keyword>
<proteinExistence type="inferred from homology"/>
<evidence type="ECO:0000313" key="7">
    <source>
        <dbReference type="EMBL" id="JAI65862.1"/>
    </source>
</evidence>
<feature type="transmembrane region" description="Helical" evidence="6">
    <location>
        <begin position="47"/>
        <end position="67"/>
    </location>
</feature>
<dbReference type="InterPro" id="IPR004307">
    <property type="entry name" value="TspO_MBR"/>
</dbReference>
<feature type="transmembrane region" description="Helical" evidence="6">
    <location>
        <begin position="136"/>
        <end position="159"/>
    </location>
</feature>
<dbReference type="EMBL" id="GDRN01056174">
    <property type="protein sequence ID" value="JAI65865.1"/>
    <property type="molecule type" value="Transcribed_RNA"/>
</dbReference>
<evidence type="ECO:0000256" key="2">
    <source>
        <dbReference type="ARBA" id="ARBA00007524"/>
    </source>
</evidence>
<evidence type="ECO:0000256" key="6">
    <source>
        <dbReference type="SAM" id="Phobius"/>
    </source>
</evidence>
<evidence type="ECO:0008006" key="8">
    <source>
        <dbReference type="Google" id="ProtNLM"/>
    </source>
</evidence>
<dbReference type="EMBL" id="GDRN01056177">
    <property type="protein sequence ID" value="JAI65862.1"/>
    <property type="molecule type" value="Transcribed_RNA"/>
</dbReference>
<feature type="transmembrane region" description="Helical" evidence="6">
    <location>
        <begin position="112"/>
        <end position="130"/>
    </location>
</feature>
<evidence type="ECO:0000256" key="1">
    <source>
        <dbReference type="ARBA" id="ARBA00004141"/>
    </source>
</evidence>
<sequence length="174" mass="20125">MAWASLLYAVILPNIGGIANAFVIKNHVRDWYDKKIKKPSWRPPNKAFGPVWTLLYCMMGYASYRVWMELDEPNIMSLTTLPTPLKLFLLQLLLNWIWTPIFFVYKHLTLALFEILLLDGSVAMTMFAFWKEDALAGLLLIPYLAWLTLATALTTAIWISNPNWRFGPDSKKKK</sequence>
<feature type="transmembrane region" description="Helical" evidence="6">
    <location>
        <begin position="6"/>
        <end position="26"/>
    </location>
</feature>
<organism evidence="7">
    <name type="scientific">Scylla olivacea</name>
    <name type="common">Orange mud crab</name>
    <name type="synonym">Cancer olivacea</name>
    <dbReference type="NCBI Taxonomy" id="85551"/>
    <lineage>
        <taxon>Eukaryota</taxon>
        <taxon>Metazoa</taxon>
        <taxon>Ecdysozoa</taxon>
        <taxon>Arthropoda</taxon>
        <taxon>Crustacea</taxon>
        <taxon>Multicrustacea</taxon>
        <taxon>Malacostraca</taxon>
        <taxon>Eumalacostraca</taxon>
        <taxon>Eucarida</taxon>
        <taxon>Decapoda</taxon>
        <taxon>Pleocyemata</taxon>
        <taxon>Brachyura</taxon>
        <taxon>Eubrachyura</taxon>
        <taxon>Portunoidea</taxon>
        <taxon>Portunidae</taxon>
        <taxon>Portuninae</taxon>
        <taxon>Scylla</taxon>
    </lineage>
</organism>
<dbReference type="PANTHER" id="PTHR10057:SF0">
    <property type="entry name" value="TRANSLOCATOR PROTEIN"/>
    <property type="match status" value="1"/>
</dbReference>
<dbReference type="AlphaFoldDB" id="A0A0P4WGA8"/>
<keyword evidence="3 6" id="KW-0812">Transmembrane</keyword>
<dbReference type="GO" id="GO:0033013">
    <property type="term" value="P:tetrapyrrole metabolic process"/>
    <property type="evidence" value="ECO:0007669"/>
    <property type="project" value="UniProtKB-ARBA"/>
</dbReference>
<comment type="subcellular location">
    <subcellularLocation>
        <location evidence="1">Membrane</location>
        <topology evidence="1">Multi-pass membrane protein</topology>
    </subcellularLocation>
</comment>
<evidence type="ECO:0000256" key="5">
    <source>
        <dbReference type="ARBA" id="ARBA00023136"/>
    </source>
</evidence>
<dbReference type="PANTHER" id="PTHR10057">
    <property type="entry name" value="PERIPHERAL-TYPE BENZODIAZEPINE RECEPTOR"/>
    <property type="match status" value="1"/>
</dbReference>
<dbReference type="EMBL" id="GDRN01056176">
    <property type="protein sequence ID" value="JAI65863.1"/>
    <property type="molecule type" value="Transcribed_RNA"/>
</dbReference>
<dbReference type="Gene3D" id="1.20.1260.100">
    <property type="entry name" value="TspO/MBR protein"/>
    <property type="match status" value="1"/>
</dbReference>
<accession>A0A0P4WGA8</accession>
<dbReference type="InterPro" id="IPR038330">
    <property type="entry name" value="TspO/MBR-related_sf"/>
</dbReference>
<protein>
    <recommendedName>
        <fullName evidence="8">TspO/MBR-related protein</fullName>
    </recommendedName>
</protein>
<name>A0A0P4WGA8_SCYOL</name>
<dbReference type="EMBL" id="GDRN01056175">
    <property type="protein sequence ID" value="JAI65864.1"/>
    <property type="molecule type" value="Transcribed_RNA"/>
</dbReference>
<feature type="transmembrane region" description="Helical" evidence="6">
    <location>
        <begin position="87"/>
        <end position="105"/>
    </location>
</feature>
<dbReference type="EMBL" id="GDRN01056178">
    <property type="protein sequence ID" value="JAI65861.1"/>
    <property type="molecule type" value="Transcribed_RNA"/>
</dbReference>
<keyword evidence="5 6" id="KW-0472">Membrane</keyword>
<dbReference type="CDD" id="cd15904">
    <property type="entry name" value="TSPO_MBR"/>
    <property type="match status" value="1"/>
</dbReference>
<dbReference type="GO" id="GO:0005741">
    <property type="term" value="C:mitochondrial outer membrane"/>
    <property type="evidence" value="ECO:0007669"/>
    <property type="project" value="TreeGrafter"/>
</dbReference>
<evidence type="ECO:0000256" key="4">
    <source>
        <dbReference type="ARBA" id="ARBA00022989"/>
    </source>
</evidence>
<dbReference type="Pfam" id="PF03073">
    <property type="entry name" value="TspO_MBR"/>
    <property type="match status" value="1"/>
</dbReference>